<dbReference type="GO" id="GO:0008270">
    <property type="term" value="F:zinc ion binding"/>
    <property type="evidence" value="ECO:0007669"/>
    <property type="project" value="InterPro"/>
</dbReference>
<evidence type="ECO:0000313" key="2">
    <source>
        <dbReference type="EMBL" id="KAK9214366.1"/>
    </source>
</evidence>
<dbReference type="Gene3D" id="4.10.60.10">
    <property type="entry name" value="Zinc finger, CCHC-type"/>
    <property type="match status" value="1"/>
</dbReference>
<evidence type="ECO:0000259" key="1">
    <source>
        <dbReference type="SMART" id="SM00343"/>
    </source>
</evidence>
<accession>A0AAP0QT58</accession>
<dbReference type="SUPFAM" id="SSF57756">
    <property type="entry name" value="Retrovirus zinc finger-like domains"/>
    <property type="match status" value="1"/>
</dbReference>
<gene>
    <name evidence="2" type="ORF">WN944_006356</name>
</gene>
<dbReference type="InterPro" id="IPR001878">
    <property type="entry name" value="Znf_CCHC"/>
</dbReference>
<name>A0AAP0QT58_9ROSI</name>
<evidence type="ECO:0000313" key="3">
    <source>
        <dbReference type="Proteomes" id="UP001428341"/>
    </source>
</evidence>
<protein>
    <recommendedName>
        <fullName evidence="1">CCHC-type domain-containing protein</fullName>
    </recommendedName>
</protein>
<sequence>MDTTLATHQFKPSHSSKKICKYCRELGHILLDCPTRHCRSCQKIGVGHYEKDCPIKGKQLVPKDAPFKSNPLSAAAANNSSSAQANIEQSPFSTSITVSDLKSLLQQLLQKSGNTSISASSTSSGNSSWYFDSACYNHMTPNSTIFTSKSTVSNSPAIHTANGSSLPISHDPKTRQTLGIGRKVGHLFELVNLHISYHLSHTHQFLAPISKVSSTNLWHSHLGLLSLSRLQSLVSSGQLGLFSELQTSALENVTPSSELPILPHRSSPTNCNSSDSIHYPPLRRSTRVRKLLLKFRDYKCFSATLSLYD</sequence>
<comment type="caution">
    <text evidence="2">The sequence shown here is derived from an EMBL/GenBank/DDBJ whole genome shotgun (WGS) entry which is preliminary data.</text>
</comment>
<proteinExistence type="predicted"/>
<feature type="domain" description="CCHC-type" evidence="1">
    <location>
        <begin position="19"/>
        <end position="35"/>
    </location>
</feature>
<reference evidence="2 3" key="1">
    <citation type="submission" date="2024-05" db="EMBL/GenBank/DDBJ databases">
        <title>Haplotype-resolved chromosome-level genome assembly of Huyou (Citrus changshanensis).</title>
        <authorList>
            <person name="Miao C."/>
            <person name="Chen W."/>
            <person name="Wu Y."/>
            <person name="Wang L."/>
            <person name="Zhao S."/>
            <person name="Grierson D."/>
            <person name="Xu C."/>
            <person name="Chen K."/>
        </authorList>
    </citation>
    <scope>NUCLEOTIDE SEQUENCE [LARGE SCALE GENOMIC DNA]</scope>
    <source>
        <strain evidence="2">01-14</strain>
        <tissue evidence="2">Leaf</tissue>
    </source>
</reference>
<dbReference type="Proteomes" id="UP001428341">
    <property type="component" value="Unassembled WGS sequence"/>
</dbReference>
<dbReference type="AlphaFoldDB" id="A0AAP0QT58"/>
<dbReference type="InterPro" id="IPR036875">
    <property type="entry name" value="Znf_CCHC_sf"/>
</dbReference>
<feature type="domain" description="CCHC-type" evidence="1">
    <location>
        <begin position="37"/>
        <end position="55"/>
    </location>
</feature>
<organism evidence="2 3">
    <name type="scientific">Citrus x changshan-huyou</name>
    <dbReference type="NCBI Taxonomy" id="2935761"/>
    <lineage>
        <taxon>Eukaryota</taxon>
        <taxon>Viridiplantae</taxon>
        <taxon>Streptophyta</taxon>
        <taxon>Embryophyta</taxon>
        <taxon>Tracheophyta</taxon>
        <taxon>Spermatophyta</taxon>
        <taxon>Magnoliopsida</taxon>
        <taxon>eudicotyledons</taxon>
        <taxon>Gunneridae</taxon>
        <taxon>Pentapetalae</taxon>
        <taxon>rosids</taxon>
        <taxon>malvids</taxon>
        <taxon>Sapindales</taxon>
        <taxon>Rutaceae</taxon>
        <taxon>Aurantioideae</taxon>
        <taxon>Citrus</taxon>
    </lineage>
</organism>
<dbReference type="SMART" id="SM00343">
    <property type="entry name" value="ZnF_C2HC"/>
    <property type="match status" value="2"/>
</dbReference>
<keyword evidence="3" id="KW-1185">Reference proteome</keyword>
<dbReference type="EMBL" id="JBCGBO010000003">
    <property type="protein sequence ID" value="KAK9214366.1"/>
    <property type="molecule type" value="Genomic_DNA"/>
</dbReference>
<dbReference type="GO" id="GO:0003676">
    <property type="term" value="F:nucleic acid binding"/>
    <property type="evidence" value="ECO:0007669"/>
    <property type="project" value="InterPro"/>
</dbReference>